<keyword evidence="3" id="KW-1185">Reference proteome</keyword>
<reference evidence="2 3" key="1">
    <citation type="submission" date="2016-09" db="EMBL/GenBank/DDBJ databases">
        <title>Alteromonas lipolytica, a new species isolated from sea water.</title>
        <authorList>
            <person name="Wu Y.-H."/>
            <person name="Cheng H."/>
            <person name="Xu X.-W."/>
        </authorList>
    </citation>
    <scope>NUCLEOTIDE SEQUENCE [LARGE SCALE GENOMIC DNA]</scope>
    <source>
        <strain evidence="2 3">JW12</strain>
    </source>
</reference>
<feature type="transmembrane region" description="Helical" evidence="1">
    <location>
        <begin position="47"/>
        <end position="72"/>
    </location>
</feature>
<evidence type="ECO:0000313" key="3">
    <source>
        <dbReference type="Proteomes" id="UP000176037"/>
    </source>
</evidence>
<dbReference type="STRING" id="1856405.BFC17_15965"/>
<keyword evidence="1" id="KW-0812">Transmembrane</keyword>
<feature type="transmembrane region" description="Helical" evidence="1">
    <location>
        <begin position="78"/>
        <end position="95"/>
    </location>
</feature>
<organism evidence="2 3">
    <name type="scientific">Alteromonas lipolytica</name>
    <dbReference type="NCBI Taxonomy" id="1856405"/>
    <lineage>
        <taxon>Bacteria</taxon>
        <taxon>Pseudomonadati</taxon>
        <taxon>Pseudomonadota</taxon>
        <taxon>Gammaproteobacteria</taxon>
        <taxon>Alteromonadales</taxon>
        <taxon>Alteromonadaceae</taxon>
        <taxon>Alteromonas/Salinimonas group</taxon>
        <taxon>Alteromonas</taxon>
    </lineage>
</organism>
<gene>
    <name evidence="2" type="ORF">BFC17_15965</name>
</gene>
<dbReference type="EMBL" id="MJIC01000010">
    <property type="protein sequence ID" value="OFI35365.1"/>
    <property type="molecule type" value="Genomic_DNA"/>
</dbReference>
<feature type="transmembrane region" description="Helical" evidence="1">
    <location>
        <begin position="107"/>
        <end position="125"/>
    </location>
</feature>
<sequence length="182" mass="19980">MVINLLNLLGFQVCWWLLILYQDQYWWVVAAMLCCHLLLVRGWASELLIMLCVAVTGLLTDSLLTLSGVYIFSDAGQLLPVPFWLGLLWAAFAATLRHSLGYLRKHYGLAAGLGAIGGTSSYVAGMQLGAVSFGPELSVVVGLLVVVWALLTPLIYLLTEYVEATSIHIIQGKPERDSKEIQ</sequence>
<name>A0A1E8FHF4_9ALTE</name>
<dbReference type="InterPro" id="IPR021306">
    <property type="entry name" value="DUF2878"/>
</dbReference>
<keyword evidence="1" id="KW-0472">Membrane</keyword>
<dbReference type="Proteomes" id="UP000176037">
    <property type="component" value="Unassembled WGS sequence"/>
</dbReference>
<evidence type="ECO:0000256" key="1">
    <source>
        <dbReference type="SAM" id="Phobius"/>
    </source>
</evidence>
<protein>
    <recommendedName>
        <fullName evidence="4">DUF2878 domain-containing protein</fullName>
    </recommendedName>
</protein>
<feature type="transmembrane region" description="Helical" evidence="1">
    <location>
        <begin position="137"/>
        <end position="158"/>
    </location>
</feature>
<dbReference type="AlphaFoldDB" id="A0A1E8FHF4"/>
<feature type="transmembrane region" description="Helical" evidence="1">
    <location>
        <begin position="24"/>
        <end position="40"/>
    </location>
</feature>
<proteinExistence type="predicted"/>
<dbReference type="Pfam" id="PF11086">
    <property type="entry name" value="DUF2878"/>
    <property type="match status" value="1"/>
</dbReference>
<accession>A0A1E8FHF4</accession>
<evidence type="ECO:0000313" key="2">
    <source>
        <dbReference type="EMBL" id="OFI35365.1"/>
    </source>
</evidence>
<evidence type="ECO:0008006" key="4">
    <source>
        <dbReference type="Google" id="ProtNLM"/>
    </source>
</evidence>
<keyword evidence="1" id="KW-1133">Transmembrane helix</keyword>
<comment type="caution">
    <text evidence="2">The sequence shown here is derived from an EMBL/GenBank/DDBJ whole genome shotgun (WGS) entry which is preliminary data.</text>
</comment>